<keyword evidence="2" id="KW-1185">Reference proteome</keyword>
<evidence type="ECO:0000313" key="2">
    <source>
        <dbReference type="Proteomes" id="UP001595710"/>
    </source>
</evidence>
<dbReference type="PROSITE" id="PS51257">
    <property type="entry name" value="PROKAR_LIPOPROTEIN"/>
    <property type="match status" value="1"/>
</dbReference>
<organism evidence="1 2">
    <name type="scientific">Reinekea marina</name>
    <dbReference type="NCBI Taxonomy" id="1310421"/>
    <lineage>
        <taxon>Bacteria</taxon>
        <taxon>Pseudomonadati</taxon>
        <taxon>Pseudomonadota</taxon>
        <taxon>Gammaproteobacteria</taxon>
        <taxon>Oceanospirillales</taxon>
        <taxon>Saccharospirillaceae</taxon>
        <taxon>Reinekea</taxon>
    </lineage>
</organism>
<gene>
    <name evidence="1" type="ORF">ACFOND_11490</name>
</gene>
<accession>A0ABV7WSJ5</accession>
<sequence length="436" mass="49732">MTRINFLMLSIIVFAIGCSPEEGEVRNPDEWLSSSNIDEAETLYMRDNTLRMLTKTGVVETVEIKDSDGAVLSDVSLQGGCARGDEFFGQLYSYEAGGNYLVWVDPTSGKIKSMASNNLPSSPCRSSIGTYQVHRWDDRIYFEYSEQPYGSLSLVEAKISDKYISVKKVFDFPTTMDEVRVLDERWFYQTYSSSDNILGNIDRIRITDFKGEIHYDGVSTLAFIVDAYNPKILLEMEGVFELLEYSKLVWQARKITTTPQLEILSEYNLQPSTTILTFSNDRTLFGVEKNGSVDLFEWTGENIQLEKEVFLDNVYSYQAYGNEIVFLSKSKSSDQYLLTSYNIESKILSDLTVDIEYTNHWLKYQFTESSILFSQKLYEDDGITVKSYDLYQVKNLDLGLSNTTPIKIDSFTPNDNLNYVGGVYNNFFHIEGASAP</sequence>
<proteinExistence type="predicted"/>
<reference evidence="2" key="1">
    <citation type="journal article" date="2019" name="Int. J. Syst. Evol. Microbiol.">
        <title>The Global Catalogue of Microorganisms (GCM) 10K type strain sequencing project: providing services to taxonomists for standard genome sequencing and annotation.</title>
        <authorList>
            <consortium name="The Broad Institute Genomics Platform"/>
            <consortium name="The Broad Institute Genome Sequencing Center for Infectious Disease"/>
            <person name="Wu L."/>
            <person name="Ma J."/>
        </authorList>
    </citation>
    <scope>NUCLEOTIDE SEQUENCE [LARGE SCALE GENOMIC DNA]</scope>
    <source>
        <strain evidence="2">CECT 8288</strain>
    </source>
</reference>
<comment type="caution">
    <text evidence="1">The sequence shown here is derived from an EMBL/GenBank/DDBJ whole genome shotgun (WGS) entry which is preliminary data.</text>
</comment>
<name>A0ABV7WSJ5_9GAMM</name>
<dbReference type="EMBL" id="JBHRYN010000012">
    <property type="protein sequence ID" value="MFC3702266.1"/>
    <property type="molecule type" value="Genomic_DNA"/>
</dbReference>
<dbReference type="Proteomes" id="UP001595710">
    <property type="component" value="Unassembled WGS sequence"/>
</dbReference>
<dbReference type="RefSeq" id="WP_290281422.1">
    <property type="nucleotide sequence ID" value="NZ_JAUFQI010000001.1"/>
</dbReference>
<evidence type="ECO:0000313" key="1">
    <source>
        <dbReference type="EMBL" id="MFC3702266.1"/>
    </source>
</evidence>
<protein>
    <submittedName>
        <fullName evidence="1">Uncharacterized protein</fullName>
    </submittedName>
</protein>